<protein>
    <submittedName>
        <fullName evidence="11">Nucleotidyltransferase</fullName>
    </submittedName>
</protein>
<keyword evidence="4" id="KW-0548">Nucleotidyltransferase</keyword>
<dbReference type="InterPro" id="IPR002934">
    <property type="entry name" value="Polymerase_NTP_transf_dom"/>
</dbReference>
<dbReference type="PANTHER" id="PTHR33571">
    <property type="entry name" value="SSL8005 PROTEIN"/>
    <property type="match status" value="1"/>
</dbReference>
<dbReference type="Gene3D" id="3.30.460.10">
    <property type="entry name" value="Beta Polymerase, domain 2"/>
    <property type="match status" value="1"/>
</dbReference>
<dbReference type="Pfam" id="PF01909">
    <property type="entry name" value="NTP_transf_2"/>
    <property type="match status" value="1"/>
</dbReference>
<evidence type="ECO:0000313" key="11">
    <source>
        <dbReference type="EMBL" id="KWV53426.1"/>
    </source>
</evidence>
<keyword evidence="12" id="KW-1185">Reference proteome</keyword>
<proteinExistence type="inferred from homology"/>
<dbReference type="CDD" id="cd05403">
    <property type="entry name" value="NT_KNTase_like"/>
    <property type="match status" value="1"/>
</dbReference>
<dbReference type="GO" id="GO:0016779">
    <property type="term" value="F:nucleotidyltransferase activity"/>
    <property type="evidence" value="ECO:0007669"/>
    <property type="project" value="UniProtKB-KW"/>
</dbReference>
<organism evidence="11 12">
    <name type="scientific">Rhizobium altiplani</name>
    <dbReference type="NCBI Taxonomy" id="1864509"/>
    <lineage>
        <taxon>Bacteria</taxon>
        <taxon>Pseudomonadati</taxon>
        <taxon>Pseudomonadota</taxon>
        <taxon>Alphaproteobacteria</taxon>
        <taxon>Hyphomicrobiales</taxon>
        <taxon>Rhizobiaceae</taxon>
        <taxon>Rhizobium/Agrobacterium group</taxon>
        <taxon>Rhizobium</taxon>
    </lineage>
</organism>
<dbReference type="GO" id="GO:0005524">
    <property type="term" value="F:ATP binding"/>
    <property type="evidence" value="ECO:0007669"/>
    <property type="project" value="UniProtKB-KW"/>
</dbReference>
<evidence type="ECO:0000256" key="1">
    <source>
        <dbReference type="ARBA" id="ARBA00001946"/>
    </source>
</evidence>
<dbReference type="OrthoDB" id="9809323at2"/>
<evidence type="ECO:0000256" key="2">
    <source>
        <dbReference type="ARBA" id="ARBA00022649"/>
    </source>
</evidence>
<dbReference type="SUPFAM" id="SSF81301">
    <property type="entry name" value="Nucleotidyltransferase"/>
    <property type="match status" value="1"/>
</dbReference>
<evidence type="ECO:0000256" key="8">
    <source>
        <dbReference type="ARBA" id="ARBA00022842"/>
    </source>
</evidence>
<keyword evidence="7" id="KW-0067">ATP-binding</keyword>
<dbReference type="GO" id="GO:0046872">
    <property type="term" value="F:metal ion binding"/>
    <property type="evidence" value="ECO:0007669"/>
    <property type="project" value="UniProtKB-KW"/>
</dbReference>
<dbReference type="InterPro" id="IPR052038">
    <property type="entry name" value="Type-VII_TA_antitoxin"/>
</dbReference>
<dbReference type="RefSeq" id="WP_025660454.1">
    <property type="nucleotide sequence ID" value="NZ_JBBNAS010000291.1"/>
</dbReference>
<keyword evidence="2" id="KW-1277">Toxin-antitoxin system</keyword>
<comment type="cofactor">
    <cofactor evidence="1">
        <name>Mg(2+)</name>
        <dbReference type="ChEBI" id="CHEBI:18420"/>
    </cofactor>
</comment>
<evidence type="ECO:0000256" key="6">
    <source>
        <dbReference type="ARBA" id="ARBA00022741"/>
    </source>
</evidence>
<feature type="domain" description="Polymerase nucleotidyl transferase" evidence="10">
    <location>
        <begin position="12"/>
        <end position="95"/>
    </location>
</feature>
<evidence type="ECO:0000259" key="10">
    <source>
        <dbReference type="Pfam" id="PF01909"/>
    </source>
</evidence>
<dbReference type="EMBL" id="LNCD01000065">
    <property type="protein sequence ID" value="KWV53426.1"/>
    <property type="molecule type" value="Genomic_DNA"/>
</dbReference>
<keyword evidence="8" id="KW-0460">Magnesium</keyword>
<accession>A0A109JQT8</accession>
<keyword evidence="3" id="KW-0808">Transferase</keyword>
<keyword evidence="5" id="KW-0479">Metal-binding</keyword>
<evidence type="ECO:0000256" key="7">
    <source>
        <dbReference type="ARBA" id="ARBA00022840"/>
    </source>
</evidence>
<evidence type="ECO:0000313" key="12">
    <source>
        <dbReference type="Proteomes" id="UP000068164"/>
    </source>
</evidence>
<name>A0A109JQT8_9HYPH</name>
<reference evidence="11 12" key="1">
    <citation type="submission" date="2015-11" db="EMBL/GenBank/DDBJ databases">
        <title>Draft Genome Sequence of the Strain BR 10423 (Rhizobium sp.) isolated from nodules of Mimosa pudica.</title>
        <authorList>
            <person name="Barauna A.C."/>
            <person name="Zilli J.E."/>
            <person name="Simoes-Araujo J.L."/>
            <person name="Reis V.M."/>
            <person name="James E.K."/>
            <person name="Reis F.B.Jr."/>
            <person name="Rouws L.F."/>
            <person name="Passos S.R."/>
            <person name="Gois S.R."/>
        </authorList>
    </citation>
    <scope>NUCLEOTIDE SEQUENCE [LARGE SCALE GENOMIC DNA]</scope>
    <source>
        <strain evidence="11 12">BR10423</strain>
    </source>
</reference>
<comment type="similarity">
    <text evidence="9">Belongs to the MntA antitoxin family.</text>
</comment>
<keyword evidence="6" id="KW-0547">Nucleotide-binding</keyword>
<evidence type="ECO:0000256" key="5">
    <source>
        <dbReference type="ARBA" id="ARBA00022723"/>
    </source>
</evidence>
<dbReference type="PANTHER" id="PTHR33571:SF12">
    <property type="entry name" value="BSL3053 PROTEIN"/>
    <property type="match status" value="1"/>
</dbReference>
<evidence type="ECO:0000256" key="9">
    <source>
        <dbReference type="ARBA" id="ARBA00038276"/>
    </source>
</evidence>
<gene>
    <name evidence="11" type="ORF">AS026_01175</name>
</gene>
<dbReference type="AlphaFoldDB" id="A0A109JQT8"/>
<dbReference type="InterPro" id="IPR043519">
    <property type="entry name" value="NT_sf"/>
</dbReference>
<evidence type="ECO:0000256" key="3">
    <source>
        <dbReference type="ARBA" id="ARBA00022679"/>
    </source>
</evidence>
<sequence length="97" mass="10649">MRPSEVLEKNRQAIREVTKRFNAANPRVFGSVARGEDRPDSDLDILVDALPGSTLLTLGGLQDALEQMMLGTSIHLLTPGDFPEPVRIRVLSEAKPI</sequence>
<comment type="caution">
    <text evidence="11">The sequence shown here is derived from an EMBL/GenBank/DDBJ whole genome shotgun (WGS) entry which is preliminary data.</text>
</comment>
<dbReference type="Proteomes" id="UP000068164">
    <property type="component" value="Unassembled WGS sequence"/>
</dbReference>
<evidence type="ECO:0000256" key="4">
    <source>
        <dbReference type="ARBA" id="ARBA00022695"/>
    </source>
</evidence>